<feature type="region of interest" description="Disordered" evidence="1">
    <location>
        <begin position="64"/>
        <end position="90"/>
    </location>
</feature>
<dbReference type="Proteomes" id="UP000034838">
    <property type="component" value="Unassembled WGS sequence"/>
</dbReference>
<dbReference type="AlphaFoldDB" id="A0A1J4PZR2"/>
<dbReference type="EMBL" id="LBDA02000048">
    <property type="protein sequence ID" value="OIK25764.1"/>
    <property type="molecule type" value="Genomic_DNA"/>
</dbReference>
<proteinExistence type="predicted"/>
<feature type="compositionally biased region" description="Basic and acidic residues" evidence="1">
    <location>
        <begin position="64"/>
        <end position="73"/>
    </location>
</feature>
<organism evidence="2 3">
    <name type="scientific">Streptomyces malaysiense</name>
    <dbReference type="NCBI Taxonomy" id="1428626"/>
    <lineage>
        <taxon>Bacteria</taxon>
        <taxon>Bacillati</taxon>
        <taxon>Actinomycetota</taxon>
        <taxon>Actinomycetes</taxon>
        <taxon>Kitasatosporales</taxon>
        <taxon>Streptomycetaceae</taxon>
        <taxon>Streptomyces</taxon>
    </lineage>
</organism>
<dbReference type="RefSeq" id="WP_046422625.1">
    <property type="nucleotide sequence ID" value="NZ_LBDA02000048.1"/>
</dbReference>
<evidence type="ECO:0000256" key="1">
    <source>
        <dbReference type="SAM" id="MobiDB-lite"/>
    </source>
</evidence>
<name>A0A1J4PZR2_9ACTN</name>
<reference evidence="2" key="1">
    <citation type="submission" date="2016-10" db="EMBL/GenBank/DDBJ databases">
        <title>Genome sequence of Streptomyces malaysiense MUSC 136.</title>
        <authorList>
            <person name="Lee L.-H."/>
            <person name="Ser H.-L."/>
        </authorList>
    </citation>
    <scope>NUCLEOTIDE SEQUENCE [LARGE SCALE GENOMIC DNA]</scope>
    <source>
        <strain evidence="2">MUSC 136</strain>
    </source>
</reference>
<protein>
    <submittedName>
        <fullName evidence="2">Uncharacterized protein</fullName>
    </submittedName>
</protein>
<evidence type="ECO:0000313" key="2">
    <source>
        <dbReference type="EMBL" id="OIK25764.1"/>
    </source>
</evidence>
<keyword evidence="3" id="KW-1185">Reference proteome</keyword>
<evidence type="ECO:0000313" key="3">
    <source>
        <dbReference type="Proteomes" id="UP000034838"/>
    </source>
</evidence>
<sequence>MCTDPATRDTRARLYDRARLSAEVRIANERAVALPPDPDDLSRPPRPVPGCSACLTLAERREAARAERDRSAETDANVALRRHQREEHRP</sequence>
<gene>
    <name evidence="2" type="ORF">VT52_020050</name>
</gene>
<comment type="caution">
    <text evidence="2">The sequence shown here is derived from an EMBL/GenBank/DDBJ whole genome shotgun (WGS) entry which is preliminary data.</text>
</comment>
<accession>A0A1J4PZR2</accession>